<dbReference type="InterPro" id="IPR000160">
    <property type="entry name" value="GGDEF_dom"/>
</dbReference>
<dbReference type="InterPro" id="IPR006189">
    <property type="entry name" value="CHASE_dom"/>
</dbReference>
<dbReference type="InterPro" id="IPR050469">
    <property type="entry name" value="Diguanylate_Cyclase"/>
</dbReference>
<keyword evidence="3" id="KW-0812">Transmembrane</keyword>
<accession>A0A510IA69</accession>
<dbReference type="Pfam" id="PF00990">
    <property type="entry name" value="GGDEF"/>
    <property type="match status" value="1"/>
</dbReference>
<reference evidence="7" key="1">
    <citation type="submission" date="2019-07" db="EMBL/GenBank/DDBJ databases">
        <title>Complete Genome Sequences of Vibrion rotiferianus strain AM7.</title>
        <authorList>
            <person name="Miyazaki K."/>
            <person name="Wiseschart A."/>
            <person name="Pootanakit K."/>
            <person name="Ishimori K."/>
            <person name="Kitahara K."/>
        </authorList>
    </citation>
    <scope>NUCLEOTIDE SEQUENCE [LARGE SCALE GENOMIC DNA]</scope>
    <source>
        <strain evidence="7">AM7</strain>
    </source>
</reference>
<protein>
    <recommendedName>
        <fullName evidence="1">diguanylate cyclase</fullName>
        <ecNumber evidence="1">2.7.7.65</ecNumber>
    </recommendedName>
</protein>
<dbReference type="RefSeq" id="WP_143693467.1">
    <property type="nucleotide sequence ID" value="NZ_AP019799.1"/>
</dbReference>
<dbReference type="Proteomes" id="UP000315115">
    <property type="component" value="Chromosome 2"/>
</dbReference>
<dbReference type="NCBIfam" id="TIGR00254">
    <property type="entry name" value="GGDEF"/>
    <property type="match status" value="1"/>
</dbReference>
<keyword evidence="3" id="KW-1133">Transmembrane helix</keyword>
<name>A0A510IA69_9VIBR</name>
<dbReference type="PROSITE" id="PS50887">
    <property type="entry name" value="GGDEF"/>
    <property type="match status" value="1"/>
</dbReference>
<evidence type="ECO:0000256" key="1">
    <source>
        <dbReference type="ARBA" id="ARBA00012528"/>
    </source>
</evidence>
<dbReference type="CDD" id="cd01949">
    <property type="entry name" value="GGDEF"/>
    <property type="match status" value="1"/>
</dbReference>
<dbReference type="GO" id="GO:0052621">
    <property type="term" value="F:diguanylate cyclase activity"/>
    <property type="evidence" value="ECO:0007669"/>
    <property type="project" value="UniProtKB-EC"/>
</dbReference>
<dbReference type="SMART" id="SM01079">
    <property type="entry name" value="CHASE"/>
    <property type="match status" value="1"/>
</dbReference>
<dbReference type="Pfam" id="PF03924">
    <property type="entry name" value="CHASE"/>
    <property type="match status" value="1"/>
</dbReference>
<dbReference type="InterPro" id="IPR029787">
    <property type="entry name" value="Nucleotide_cyclase"/>
</dbReference>
<dbReference type="PROSITE" id="PS50839">
    <property type="entry name" value="CHASE"/>
    <property type="match status" value="1"/>
</dbReference>
<evidence type="ECO:0000259" key="4">
    <source>
        <dbReference type="PROSITE" id="PS50839"/>
    </source>
</evidence>
<keyword evidence="3" id="KW-0472">Membrane</keyword>
<evidence type="ECO:0000256" key="2">
    <source>
        <dbReference type="ARBA" id="ARBA00034247"/>
    </source>
</evidence>
<sequence length="461" mass="52920">MIKLKHLNMNSLLRAIRHLGWKMFFLLSFVYTLSSLFILVTTATFFVDTQSDKHTQAIKQEVELVRFKIESNLYRDVYLADSLATLVTLTPDFALSNWKSVAGRLHNNSETIVTIGLSPDDIIKRVYPEKNNTSALELDFRTVPEQYADIVKAKLEKKLYLSGPTELVQGGTGLVARYPIFSNPPYNTEYWGGLSVVIDYNQLLERSGVLDLEGVTSAIVRDFDVIFGQTLEDKAPDFSYPIYVPNDIWYIYSYLNEEHSSQFKEFKYYFYLLGIITFIVIYVLGILLFLNFNRVRELSFSDALTGLPNRRYFMLELDRIASGENEHLEVALLTLDLNDFKFINDNFGHKKGDEALISAGRLLRSSVRTSDIVARLGGDEFVVLLHRFNNESCIKTVIHKIKSKQLSIRSDDKKISCTFSIGYSYYKGKKHDFCVEKLITASDDNMYLDKAFHKAEKIARD</sequence>
<dbReference type="SMART" id="SM00267">
    <property type="entry name" value="GGDEF"/>
    <property type="match status" value="1"/>
</dbReference>
<proteinExistence type="predicted"/>
<gene>
    <name evidence="6" type="ORF">VroAM7_33080</name>
</gene>
<dbReference type="InterPro" id="IPR043128">
    <property type="entry name" value="Rev_trsase/Diguanyl_cyclase"/>
</dbReference>
<feature type="transmembrane region" description="Helical" evidence="3">
    <location>
        <begin position="268"/>
        <end position="290"/>
    </location>
</feature>
<evidence type="ECO:0000256" key="3">
    <source>
        <dbReference type="SAM" id="Phobius"/>
    </source>
</evidence>
<evidence type="ECO:0000313" key="6">
    <source>
        <dbReference type="EMBL" id="BBL90655.1"/>
    </source>
</evidence>
<dbReference type="EC" id="2.7.7.65" evidence="1"/>
<organism evidence="6 7">
    <name type="scientific">Vibrio rotiferianus</name>
    <dbReference type="NCBI Taxonomy" id="190895"/>
    <lineage>
        <taxon>Bacteria</taxon>
        <taxon>Pseudomonadati</taxon>
        <taxon>Pseudomonadota</taxon>
        <taxon>Gammaproteobacteria</taxon>
        <taxon>Vibrionales</taxon>
        <taxon>Vibrionaceae</taxon>
        <taxon>Vibrio</taxon>
    </lineage>
</organism>
<evidence type="ECO:0000313" key="7">
    <source>
        <dbReference type="Proteomes" id="UP000315115"/>
    </source>
</evidence>
<dbReference type="PANTHER" id="PTHR45138:SF9">
    <property type="entry name" value="DIGUANYLATE CYCLASE DGCM-RELATED"/>
    <property type="match status" value="1"/>
</dbReference>
<evidence type="ECO:0000259" key="5">
    <source>
        <dbReference type="PROSITE" id="PS50887"/>
    </source>
</evidence>
<dbReference type="EMBL" id="AP019799">
    <property type="protein sequence ID" value="BBL90655.1"/>
    <property type="molecule type" value="Genomic_DNA"/>
</dbReference>
<feature type="transmembrane region" description="Helical" evidence="3">
    <location>
        <begin position="21"/>
        <end position="47"/>
    </location>
</feature>
<comment type="catalytic activity">
    <reaction evidence="2">
        <text>2 GTP = 3',3'-c-di-GMP + 2 diphosphate</text>
        <dbReference type="Rhea" id="RHEA:24898"/>
        <dbReference type="ChEBI" id="CHEBI:33019"/>
        <dbReference type="ChEBI" id="CHEBI:37565"/>
        <dbReference type="ChEBI" id="CHEBI:58805"/>
        <dbReference type="EC" id="2.7.7.65"/>
    </reaction>
</comment>
<dbReference type="SUPFAM" id="SSF55073">
    <property type="entry name" value="Nucleotide cyclase"/>
    <property type="match status" value="1"/>
</dbReference>
<dbReference type="AlphaFoldDB" id="A0A510IA69"/>
<dbReference type="Gene3D" id="3.30.70.270">
    <property type="match status" value="1"/>
</dbReference>
<feature type="domain" description="CHASE" evidence="4">
    <location>
        <begin position="122"/>
        <end position="212"/>
    </location>
</feature>
<feature type="domain" description="GGDEF" evidence="5">
    <location>
        <begin position="328"/>
        <end position="461"/>
    </location>
</feature>
<dbReference type="PANTHER" id="PTHR45138">
    <property type="entry name" value="REGULATORY COMPONENTS OF SENSORY TRANSDUCTION SYSTEM"/>
    <property type="match status" value="1"/>
</dbReference>